<name>A0A9R1C8J4_9BACT</name>
<organism evidence="1 2">
    <name type="scientific">Prevotella lacticifex</name>
    <dbReference type="NCBI Taxonomy" id="2854755"/>
    <lineage>
        <taxon>Bacteria</taxon>
        <taxon>Pseudomonadati</taxon>
        <taxon>Bacteroidota</taxon>
        <taxon>Bacteroidia</taxon>
        <taxon>Bacteroidales</taxon>
        <taxon>Prevotellaceae</taxon>
        <taxon>Prevotella</taxon>
    </lineage>
</organism>
<dbReference type="AlphaFoldDB" id="A0A9R1C8J4"/>
<reference evidence="1" key="1">
    <citation type="journal article" date="2022" name="Int. J. Syst. Evol. Microbiol.">
        <title>Prevotella lacticifex sp. nov., isolated from the rumen of cows.</title>
        <authorList>
            <person name="Shinkai T."/>
            <person name="Ikeyama N."/>
            <person name="Kumagai M."/>
            <person name="Ohmori H."/>
            <person name="Sakamoto M."/>
            <person name="Ohkuma M."/>
            <person name="Mitsumori M."/>
        </authorList>
    </citation>
    <scope>NUCLEOTIDE SEQUENCE</scope>
    <source>
        <strain evidence="1">R5076</strain>
    </source>
</reference>
<dbReference type="Proteomes" id="UP000825483">
    <property type="component" value="Unassembled WGS sequence"/>
</dbReference>
<sequence>MRADGLLSVVALGSWSIKLEHYLHTLRDKPGALKNAEALRHVSPSFVYLLKSVGVEELRGTPLST</sequence>
<evidence type="ECO:0000313" key="2">
    <source>
        <dbReference type="Proteomes" id="UP000825483"/>
    </source>
</evidence>
<comment type="caution">
    <text evidence="1">The sequence shown here is derived from an EMBL/GenBank/DDBJ whole genome shotgun (WGS) entry which is preliminary data.</text>
</comment>
<protein>
    <submittedName>
        <fullName evidence="1">Uncharacterized protein</fullName>
    </submittedName>
</protein>
<proteinExistence type="predicted"/>
<dbReference type="EMBL" id="BPUB01000001">
    <property type="protein sequence ID" value="GJG57965.1"/>
    <property type="molecule type" value="Genomic_DNA"/>
</dbReference>
<keyword evidence="2" id="KW-1185">Reference proteome</keyword>
<accession>A0A9R1C8J4</accession>
<gene>
    <name evidence="1" type="ORF">PRLR5076_08160</name>
</gene>
<evidence type="ECO:0000313" key="1">
    <source>
        <dbReference type="EMBL" id="GJG57965.1"/>
    </source>
</evidence>